<feature type="transmembrane region" description="Helical" evidence="7">
    <location>
        <begin position="358"/>
        <end position="382"/>
    </location>
</feature>
<reference evidence="10" key="1">
    <citation type="submission" date="2014-09" db="EMBL/GenBank/DDBJ databases">
        <authorList>
            <person name="Hjerde E."/>
        </authorList>
    </citation>
    <scope>NUCLEOTIDE SEQUENCE [LARGE SCALE GENOMIC DNA]</scope>
    <source>
        <strain evidence="10">06/09/139</strain>
    </source>
</reference>
<feature type="transmembrane region" description="Helical" evidence="7">
    <location>
        <begin position="12"/>
        <end position="34"/>
    </location>
</feature>
<dbReference type="OrthoDB" id="9816124at2"/>
<feature type="transmembrane region" description="Helical" evidence="7">
    <location>
        <begin position="133"/>
        <end position="157"/>
    </location>
</feature>
<dbReference type="PROSITE" id="PS00216">
    <property type="entry name" value="SUGAR_TRANSPORT_1"/>
    <property type="match status" value="1"/>
</dbReference>
<feature type="transmembrane region" description="Helical" evidence="7">
    <location>
        <begin position="389"/>
        <end position="408"/>
    </location>
</feature>
<evidence type="ECO:0000256" key="1">
    <source>
        <dbReference type="ARBA" id="ARBA00004651"/>
    </source>
</evidence>
<dbReference type="KEGG" id="awd:AWOD_I_1026"/>
<keyword evidence="5 7" id="KW-1133">Transmembrane helix</keyword>
<dbReference type="InterPro" id="IPR050171">
    <property type="entry name" value="MFS_Transporters"/>
</dbReference>
<organism evidence="9 10">
    <name type="scientific">Aliivibrio wodanis</name>
    <dbReference type="NCBI Taxonomy" id="80852"/>
    <lineage>
        <taxon>Bacteria</taxon>
        <taxon>Pseudomonadati</taxon>
        <taxon>Pseudomonadota</taxon>
        <taxon>Gammaproteobacteria</taxon>
        <taxon>Vibrionales</taxon>
        <taxon>Vibrionaceae</taxon>
        <taxon>Aliivibrio</taxon>
    </lineage>
</organism>
<evidence type="ECO:0000313" key="9">
    <source>
        <dbReference type="EMBL" id="CED71115.1"/>
    </source>
</evidence>
<dbReference type="InterPro" id="IPR020846">
    <property type="entry name" value="MFS_dom"/>
</dbReference>
<evidence type="ECO:0000259" key="8">
    <source>
        <dbReference type="PROSITE" id="PS50850"/>
    </source>
</evidence>
<feature type="transmembrane region" description="Helical" evidence="7">
    <location>
        <begin position="73"/>
        <end position="92"/>
    </location>
</feature>
<feature type="domain" description="Major facilitator superfamily (MFS) profile" evidence="8">
    <location>
        <begin position="1"/>
        <end position="412"/>
    </location>
</feature>
<dbReference type="PATRIC" id="fig|80852.17.peg.1047"/>
<dbReference type="EMBL" id="LN554846">
    <property type="protein sequence ID" value="CED71115.1"/>
    <property type="molecule type" value="Genomic_DNA"/>
</dbReference>
<dbReference type="SUPFAM" id="SSF103473">
    <property type="entry name" value="MFS general substrate transporter"/>
    <property type="match status" value="1"/>
</dbReference>
<proteinExistence type="predicted"/>
<dbReference type="GeneID" id="28540592"/>
<evidence type="ECO:0000256" key="4">
    <source>
        <dbReference type="ARBA" id="ARBA00022692"/>
    </source>
</evidence>
<keyword evidence="10" id="KW-1185">Reference proteome</keyword>
<keyword evidence="6 7" id="KW-0472">Membrane</keyword>
<feature type="transmembrane region" description="Helical" evidence="7">
    <location>
        <begin position="233"/>
        <end position="254"/>
    </location>
</feature>
<sequence length="417" mass="46205">MVNKKALLQKYALHQGFHWSVIGIAIPVLVLIFQSRGLNLQEIGAVMAVWVGSTAALEIPLGGIADKYGRKKIYLLSLVVNILGCFILYLASNSFFTIIIAAFFLGASRAIYSGTLDAWFYDTFHTAKGNLTYHKAVSIVNVVITIGLAIGSLLGGWLPDYAVSISINLNSIYDLNLILMCLANIVLFLVSLALISDDKAEHHNSSQQKFKEIIRHSIKVLQESFSHIILKRIMQTTLVFGFVLSSVETFWQPYLSEMVSNNTYGISIFGIISALYFLMASASSLLSVQLLRLFNDSHRKLMFFTRSLSGVLFIALALSDTVYSFTVFYLLFFFLFTAGNNSEMVLLNDNTTEDQRSTMLSISSSIVTIGSVLASLVLGYVSQQYGIQVNWTVCGFLLICTSLLFLLMPDKEVQATV</sequence>
<dbReference type="PANTHER" id="PTHR23517:SF3">
    <property type="entry name" value="INTEGRAL MEMBRANE TRANSPORT PROTEIN"/>
    <property type="match status" value="1"/>
</dbReference>
<dbReference type="PROSITE" id="PS50850">
    <property type="entry name" value="MFS"/>
    <property type="match status" value="1"/>
</dbReference>
<evidence type="ECO:0000313" key="10">
    <source>
        <dbReference type="Proteomes" id="UP000032427"/>
    </source>
</evidence>
<dbReference type="InterPro" id="IPR036259">
    <property type="entry name" value="MFS_trans_sf"/>
</dbReference>
<feature type="transmembrane region" description="Helical" evidence="7">
    <location>
        <begin position="40"/>
        <end position="61"/>
    </location>
</feature>
<dbReference type="STRING" id="80852.AWOD_I_1026"/>
<keyword evidence="2" id="KW-0813">Transport</keyword>
<evidence type="ECO:0000256" key="5">
    <source>
        <dbReference type="ARBA" id="ARBA00022989"/>
    </source>
</evidence>
<dbReference type="Proteomes" id="UP000032427">
    <property type="component" value="Chromosome 1"/>
</dbReference>
<evidence type="ECO:0000256" key="7">
    <source>
        <dbReference type="SAM" id="Phobius"/>
    </source>
</evidence>
<gene>
    <name evidence="9" type="ORF">AWOD_I_1026</name>
</gene>
<dbReference type="AlphaFoldDB" id="A0A090IS12"/>
<keyword evidence="4 7" id="KW-0812">Transmembrane</keyword>
<protein>
    <submittedName>
        <fullName evidence="9">Transporter, major facilitator family</fullName>
    </submittedName>
</protein>
<keyword evidence="3" id="KW-1003">Cell membrane</keyword>
<dbReference type="Pfam" id="PF07690">
    <property type="entry name" value="MFS_1"/>
    <property type="match status" value="1"/>
</dbReference>
<dbReference type="InterPro" id="IPR005829">
    <property type="entry name" value="Sugar_transporter_CS"/>
</dbReference>
<evidence type="ECO:0000256" key="2">
    <source>
        <dbReference type="ARBA" id="ARBA00022448"/>
    </source>
</evidence>
<accession>A0A090IS12</accession>
<dbReference type="InterPro" id="IPR011701">
    <property type="entry name" value="MFS"/>
</dbReference>
<name>A0A090IS12_9GAMM</name>
<feature type="transmembrane region" description="Helical" evidence="7">
    <location>
        <begin position="98"/>
        <end position="121"/>
    </location>
</feature>
<dbReference type="PANTHER" id="PTHR23517">
    <property type="entry name" value="RESISTANCE PROTEIN MDTM, PUTATIVE-RELATED-RELATED"/>
    <property type="match status" value="1"/>
</dbReference>
<comment type="subcellular location">
    <subcellularLocation>
        <location evidence="1">Cell membrane</location>
        <topology evidence="1">Multi-pass membrane protein</topology>
    </subcellularLocation>
</comment>
<evidence type="ECO:0000256" key="3">
    <source>
        <dbReference type="ARBA" id="ARBA00022475"/>
    </source>
</evidence>
<feature type="transmembrane region" description="Helical" evidence="7">
    <location>
        <begin position="177"/>
        <end position="195"/>
    </location>
</feature>
<dbReference type="GO" id="GO:0022857">
    <property type="term" value="F:transmembrane transporter activity"/>
    <property type="evidence" value="ECO:0007669"/>
    <property type="project" value="InterPro"/>
</dbReference>
<feature type="transmembrane region" description="Helical" evidence="7">
    <location>
        <begin position="311"/>
        <end position="338"/>
    </location>
</feature>
<evidence type="ECO:0000256" key="6">
    <source>
        <dbReference type="ARBA" id="ARBA00023136"/>
    </source>
</evidence>
<dbReference type="HOGENOM" id="CLU_046685_5_0_6"/>
<dbReference type="GO" id="GO:0005886">
    <property type="term" value="C:plasma membrane"/>
    <property type="evidence" value="ECO:0007669"/>
    <property type="project" value="UniProtKB-SubCell"/>
</dbReference>
<dbReference type="Gene3D" id="1.20.1250.20">
    <property type="entry name" value="MFS general substrate transporter like domains"/>
    <property type="match status" value="1"/>
</dbReference>
<feature type="transmembrane region" description="Helical" evidence="7">
    <location>
        <begin position="266"/>
        <end position="291"/>
    </location>
</feature>